<name>A0A806E5W6_LACPA</name>
<dbReference type="GeneID" id="77229896"/>
<accession>A0A806E5W6</accession>
<evidence type="ECO:0000313" key="1">
    <source>
        <dbReference type="EMBL" id="MDB1565107.1"/>
    </source>
</evidence>
<dbReference type="KEGG" id="lcs:LCBD_1692"/>
<organism evidence="2 4">
    <name type="scientific">Lacticaseibacillus paracasei</name>
    <name type="common">Lactobacillus paracasei</name>
    <dbReference type="NCBI Taxonomy" id="1597"/>
    <lineage>
        <taxon>Bacteria</taxon>
        <taxon>Bacillati</taxon>
        <taxon>Bacillota</taxon>
        <taxon>Bacilli</taxon>
        <taxon>Lactobacillales</taxon>
        <taxon>Lactobacillaceae</taxon>
        <taxon>Lacticaseibacillus</taxon>
    </lineage>
</organism>
<gene>
    <name evidence="1" type="ORF">PGA78_10170</name>
    <name evidence="2" type="ORF">QUF16_01645</name>
</gene>
<evidence type="ECO:0000313" key="3">
    <source>
        <dbReference type="Proteomes" id="UP001212327"/>
    </source>
</evidence>
<dbReference type="Proteomes" id="UP001231451">
    <property type="component" value="Unassembled WGS sequence"/>
</dbReference>
<comment type="caution">
    <text evidence="2">The sequence shown here is derived from an EMBL/GenBank/DDBJ whole genome shotgun (WGS) entry which is preliminary data.</text>
</comment>
<dbReference type="KEGG" id="lce:LC2W_1660"/>
<proteinExistence type="predicted"/>
<reference evidence="2" key="2">
    <citation type="submission" date="2023-06" db="EMBL/GenBank/DDBJ databases">
        <title>Draft Genome Sequences of lactic acid bacteria strains isolated from fermented milk products.</title>
        <authorList>
            <person name="Elcheninov A.G."/>
            <person name="Klyukina A."/>
            <person name="Zayulina K.S."/>
            <person name="Gavirova L.A."/>
            <person name="Shcherbakova P.A."/>
            <person name="Shestakov A.I."/>
            <person name="Kublanov I.V."/>
            <person name="Kochetkova T.V."/>
        </authorList>
    </citation>
    <scope>NUCLEOTIDE SEQUENCE</scope>
    <source>
        <strain evidence="2">TOM.1374</strain>
    </source>
</reference>
<dbReference type="AlphaFoldDB" id="A0A806E5W6"/>
<reference evidence="1 3" key="1">
    <citation type="submission" date="2023-01" db="EMBL/GenBank/DDBJ databases">
        <title>Complete genome sequence of Lacticaseibacillus paracasei SRCM217440 isolated from Makgeolli.</title>
        <authorList>
            <person name="Yang H.-G."/>
            <person name="Jeong S.-J."/>
            <person name="Ha G.-S."/>
            <person name="Yang H.-J."/>
            <person name="Jeong D.-Y."/>
        </authorList>
    </citation>
    <scope>NUCLEOTIDE SEQUENCE [LARGE SCALE GENOMIC DNA]</scope>
    <source>
        <strain evidence="1 3">SRCM217440</strain>
    </source>
</reference>
<dbReference type="EMBL" id="JAUCBG010000001">
    <property type="protein sequence ID" value="MDM7453048.1"/>
    <property type="molecule type" value="Genomic_DNA"/>
</dbReference>
<dbReference type="Proteomes" id="UP001212327">
    <property type="component" value="Unassembled WGS sequence"/>
</dbReference>
<dbReference type="EMBL" id="JAQLSF010000001">
    <property type="protein sequence ID" value="MDB1565107.1"/>
    <property type="molecule type" value="Genomic_DNA"/>
</dbReference>
<dbReference type="KEGG" id="lcl:LOCK919_1664"/>
<dbReference type="RefSeq" id="WP_013245760.1">
    <property type="nucleotide sequence ID" value="NC_014334.2"/>
</dbReference>
<sequence length="44" mass="4424">MVIKISKKALAGTKACISGFGSNGQSFLGHQALALTDGLLATFG</sequence>
<evidence type="ECO:0000313" key="2">
    <source>
        <dbReference type="EMBL" id="MDM7453048.1"/>
    </source>
</evidence>
<protein>
    <submittedName>
        <fullName evidence="2">Uncharacterized protein</fullName>
    </submittedName>
</protein>
<dbReference type="KEGG" id="lcz:LCAZH_1479"/>
<evidence type="ECO:0000313" key="4">
    <source>
        <dbReference type="Proteomes" id="UP001231451"/>
    </source>
</evidence>